<dbReference type="PANTHER" id="PTHR23132">
    <property type="entry name" value="D-ALANINE--D-ALANINE LIGASE"/>
    <property type="match status" value="1"/>
</dbReference>
<keyword evidence="10 13" id="KW-0573">Peptidoglycan synthesis</keyword>
<dbReference type="EMBL" id="MTBC01000012">
    <property type="protein sequence ID" value="OQD41642.1"/>
    <property type="molecule type" value="Genomic_DNA"/>
</dbReference>
<dbReference type="InterPro" id="IPR011095">
    <property type="entry name" value="Dala_Dala_lig_C"/>
</dbReference>
<dbReference type="Pfam" id="PF01820">
    <property type="entry name" value="Dala_Dala_lig_N"/>
    <property type="match status" value="1"/>
</dbReference>
<dbReference type="GO" id="GO:0071555">
    <property type="term" value="P:cell wall organization"/>
    <property type="evidence" value="ECO:0007669"/>
    <property type="project" value="UniProtKB-KW"/>
</dbReference>
<dbReference type="InterPro" id="IPR013815">
    <property type="entry name" value="ATP_grasp_subdomain_1"/>
</dbReference>
<evidence type="ECO:0000259" key="17">
    <source>
        <dbReference type="PROSITE" id="PS50975"/>
    </source>
</evidence>
<dbReference type="Gene3D" id="3.30.470.20">
    <property type="entry name" value="ATP-grasp fold, B domain"/>
    <property type="match status" value="1"/>
</dbReference>
<feature type="domain" description="ATP-grasp" evidence="17">
    <location>
        <begin position="121"/>
        <end position="320"/>
    </location>
</feature>
<comment type="cofactor">
    <cofactor evidence="1">
        <name>Mn(2+)</name>
        <dbReference type="ChEBI" id="CHEBI:29035"/>
    </cofactor>
</comment>
<comment type="pathway">
    <text evidence="13">Cell wall biogenesis; peptidoglycan biosynthesis.</text>
</comment>
<organism evidence="18 19">
    <name type="scientific">Croceivirga radicis</name>
    <dbReference type="NCBI Taxonomy" id="1929488"/>
    <lineage>
        <taxon>Bacteria</taxon>
        <taxon>Pseudomonadati</taxon>
        <taxon>Bacteroidota</taxon>
        <taxon>Flavobacteriia</taxon>
        <taxon>Flavobacteriales</taxon>
        <taxon>Flavobacteriaceae</taxon>
        <taxon>Croceivirga</taxon>
    </lineage>
</organism>
<protein>
    <recommendedName>
        <fullName evidence="4 13">D-alanine--D-alanine ligase</fullName>
        <ecNumber evidence="4 13">6.3.2.4</ecNumber>
    </recommendedName>
    <alternativeName>
        <fullName evidence="13">D-Ala-D-Ala ligase</fullName>
    </alternativeName>
    <alternativeName>
        <fullName evidence="13">D-alanylalanine synthetase</fullName>
    </alternativeName>
</protein>
<keyword evidence="5 13" id="KW-0963">Cytoplasm</keyword>
<dbReference type="GO" id="GO:0005524">
    <property type="term" value="F:ATP binding"/>
    <property type="evidence" value="ECO:0007669"/>
    <property type="project" value="UniProtKB-UniRule"/>
</dbReference>
<evidence type="ECO:0000313" key="18">
    <source>
        <dbReference type="EMBL" id="OQD41642.1"/>
    </source>
</evidence>
<feature type="binding site" evidence="15">
    <location>
        <position position="289"/>
    </location>
    <ligand>
        <name>Mg(2+)</name>
        <dbReference type="ChEBI" id="CHEBI:18420"/>
        <label>2</label>
    </ligand>
</feature>
<dbReference type="HAMAP" id="MF_00047">
    <property type="entry name" value="Dala_Dala_lig"/>
    <property type="match status" value="1"/>
</dbReference>
<dbReference type="GO" id="GO:0008716">
    <property type="term" value="F:D-alanine-D-alanine ligase activity"/>
    <property type="evidence" value="ECO:0007669"/>
    <property type="project" value="UniProtKB-UniRule"/>
</dbReference>
<comment type="subcellular location">
    <subcellularLocation>
        <location evidence="2 13">Cytoplasm</location>
    </subcellularLocation>
</comment>
<dbReference type="OrthoDB" id="9813261at2"/>
<dbReference type="InterPro" id="IPR005905">
    <property type="entry name" value="D_ala_D_ala"/>
</dbReference>
<dbReference type="AlphaFoldDB" id="A0A1V6LNB1"/>
<keyword evidence="15" id="KW-0460">Magnesium</keyword>
<dbReference type="Gene3D" id="3.40.50.20">
    <property type="match status" value="1"/>
</dbReference>
<evidence type="ECO:0000256" key="5">
    <source>
        <dbReference type="ARBA" id="ARBA00022490"/>
    </source>
</evidence>
<comment type="caution">
    <text evidence="18">The sequence shown here is derived from an EMBL/GenBank/DDBJ whole genome shotgun (WGS) entry which is preliminary data.</text>
</comment>
<dbReference type="PANTHER" id="PTHR23132:SF23">
    <property type="entry name" value="D-ALANINE--D-ALANINE LIGASE B"/>
    <property type="match status" value="1"/>
</dbReference>
<dbReference type="EC" id="6.3.2.4" evidence="4 13"/>
<dbReference type="GO" id="GO:0009252">
    <property type="term" value="P:peptidoglycan biosynthetic process"/>
    <property type="evidence" value="ECO:0007669"/>
    <property type="project" value="UniProtKB-UniRule"/>
</dbReference>
<dbReference type="NCBIfam" id="NF002378">
    <property type="entry name" value="PRK01372.1"/>
    <property type="match status" value="1"/>
</dbReference>
<evidence type="ECO:0000256" key="16">
    <source>
        <dbReference type="PROSITE-ProRule" id="PRU00409"/>
    </source>
</evidence>
<evidence type="ECO:0000256" key="15">
    <source>
        <dbReference type="PIRSR" id="PIRSR039102-3"/>
    </source>
</evidence>
<keyword evidence="6 13" id="KW-0436">Ligase</keyword>
<evidence type="ECO:0000256" key="9">
    <source>
        <dbReference type="ARBA" id="ARBA00022960"/>
    </source>
</evidence>
<feature type="active site" evidence="14">
    <location>
        <position position="298"/>
    </location>
</feature>
<evidence type="ECO:0000256" key="7">
    <source>
        <dbReference type="ARBA" id="ARBA00022741"/>
    </source>
</evidence>
<evidence type="ECO:0000256" key="2">
    <source>
        <dbReference type="ARBA" id="ARBA00004496"/>
    </source>
</evidence>
<dbReference type="PROSITE" id="PS00844">
    <property type="entry name" value="DALA_DALA_LIGASE_2"/>
    <property type="match status" value="1"/>
</dbReference>
<dbReference type="GO" id="GO:0046872">
    <property type="term" value="F:metal ion binding"/>
    <property type="evidence" value="ECO:0007669"/>
    <property type="project" value="UniProtKB-KW"/>
</dbReference>
<evidence type="ECO:0000256" key="6">
    <source>
        <dbReference type="ARBA" id="ARBA00022598"/>
    </source>
</evidence>
<comment type="function">
    <text evidence="13">Cell wall formation.</text>
</comment>
<accession>A0A1V6LNB1</accession>
<evidence type="ECO:0000256" key="14">
    <source>
        <dbReference type="PIRSR" id="PIRSR039102-1"/>
    </source>
</evidence>
<feature type="binding site" evidence="15">
    <location>
        <position position="287"/>
    </location>
    <ligand>
        <name>Mg(2+)</name>
        <dbReference type="ChEBI" id="CHEBI:18420"/>
        <label>1</label>
    </ligand>
</feature>
<dbReference type="GO" id="GO:0005737">
    <property type="term" value="C:cytoplasm"/>
    <property type="evidence" value="ECO:0007669"/>
    <property type="project" value="UniProtKB-SubCell"/>
</dbReference>
<proteinExistence type="inferred from homology"/>
<dbReference type="UniPathway" id="UPA00219"/>
<dbReference type="PROSITE" id="PS00843">
    <property type="entry name" value="DALA_DALA_LIGASE_1"/>
    <property type="match status" value="1"/>
</dbReference>
<feature type="active site" evidence="14">
    <location>
        <position position="15"/>
    </location>
</feature>
<keyword evidence="15" id="KW-0464">Manganese</keyword>
<dbReference type="NCBIfam" id="TIGR01205">
    <property type="entry name" value="D_ala_D_alaTIGR"/>
    <property type="match status" value="1"/>
</dbReference>
<dbReference type="InterPro" id="IPR011127">
    <property type="entry name" value="Dala_Dala_lig_N"/>
</dbReference>
<evidence type="ECO:0000256" key="8">
    <source>
        <dbReference type="ARBA" id="ARBA00022840"/>
    </source>
</evidence>
<keyword evidence="8 16" id="KW-0067">ATP-binding</keyword>
<dbReference type="RefSeq" id="WP_080319888.1">
    <property type="nucleotide sequence ID" value="NZ_MTBC01000012.1"/>
</dbReference>
<comment type="similarity">
    <text evidence="3 13">Belongs to the D-alanine--D-alanine ligase family.</text>
</comment>
<keyword evidence="11 13" id="KW-0961">Cell wall biogenesis/degradation</keyword>
<dbReference type="PROSITE" id="PS50975">
    <property type="entry name" value="ATP_GRASP"/>
    <property type="match status" value="1"/>
</dbReference>
<evidence type="ECO:0000256" key="11">
    <source>
        <dbReference type="ARBA" id="ARBA00023316"/>
    </source>
</evidence>
<dbReference type="InterPro" id="IPR016185">
    <property type="entry name" value="PreATP-grasp_dom_sf"/>
</dbReference>
<feature type="binding site" evidence="15">
    <location>
        <position position="287"/>
    </location>
    <ligand>
        <name>Mg(2+)</name>
        <dbReference type="ChEBI" id="CHEBI:18420"/>
        <label>2</label>
    </ligand>
</feature>
<dbReference type="InterPro" id="IPR011761">
    <property type="entry name" value="ATP-grasp"/>
</dbReference>
<dbReference type="SUPFAM" id="SSF56059">
    <property type="entry name" value="Glutathione synthetase ATP-binding domain-like"/>
    <property type="match status" value="1"/>
</dbReference>
<reference evidence="18 19" key="1">
    <citation type="submission" date="2016-12" db="EMBL/GenBank/DDBJ databases">
        <authorList>
            <person name="Song W.-J."/>
            <person name="Kurnit D.M."/>
        </authorList>
    </citation>
    <scope>NUCLEOTIDE SEQUENCE [LARGE SCALE GENOMIC DNA]</scope>
    <source>
        <strain evidence="18 19">HSG9</strain>
    </source>
</reference>
<evidence type="ECO:0000313" key="19">
    <source>
        <dbReference type="Proteomes" id="UP000191680"/>
    </source>
</evidence>
<keyword evidence="9 13" id="KW-0133">Cell shape</keyword>
<dbReference type="Pfam" id="PF07478">
    <property type="entry name" value="Dala_Dala_lig_C"/>
    <property type="match status" value="1"/>
</dbReference>
<evidence type="ECO:0000256" key="13">
    <source>
        <dbReference type="HAMAP-Rule" id="MF_00047"/>
    </source>
</evidence>
<dbReference type="Gene3D" id="3.30.1490.20">
    <property type="entry name" value="ATP-grasp fold, A domain"/>
    <property type="match status" value="1"/>
</dbReference>
<keyword evidence="7 16" id="KW-0547">Nucleotide-binding</keyword>
<name>A0A1V6LNB1_9FLAO</name>
<evidence type="ECO:0000256" key="12">
    <source>
        <dbReference type="ARBA" id="ARBA00047614"/>
    </source>
</evidence>
<evidence type="ECO:0000256" key="4">
    <source>
        <dbReference type="ARBA" id="ARBA00012216"/>
    </source>
</evidence>
<dbReference type="InterPro" id="IPR000291">
    <property type="entry name" value="D-Ala_lig_Van_CS"/>
</dbReference>
<evidence type="ECO:0000256" key="1">
    <source>
        <dbReference type="ARBA" id="ARBA00001936"/>
    </source>
</evidence>
<keyword evidence="19" id="KW-1185">Reference proteome</keyword>
<dbReference type="PIRSF" id="PIRSF039102">
    <property type="entry name" value="Ddl/VanB"/>
    <property type="match status" value="1"/>
</dbReference>
<comment type="cofactor">
    <cofactor evidence="15">
        <name>Mg(2+)</name>
        <dbReference type="ChEBI" id="CHEBI:18420"/>
    </cofactor>
    <cofactor evidence="15">
        <name>Mn(2+)</name>
        <dbReference type="ChEBI" id="CHEBI:29035"/>
    </cofactor>
    <text evidence="15">Binds 2 magnesium or manganese ions per subunit.</text>
</comment>
<gene>
    <name evidence="13" type="primary">ddl</name>
    <name evidence="18" type="ORF">BUL40_14815</name>
</gene>
<dbReference type="SUPFAM" id="SSF52440">
    <property type="entry name" value="PreATP-grasp domain"/>
    <property type="match status" value="1"/>
</dbReference>
<evidence type="ECO:0000256" key="10">
    <source>
        <dbReference type="ARBA" id="ARBA00022984"/>
    </source>
</evidence>
<keyword evidence="15" id="KW-0479">Metal-binding</keyword>
<evidence type="ECO:0000256" key="3">
    <source>
        <dbReference type="ARBA" id="ARBA00010871"/>
    </source>
</evidence>
<dbReference type="GO" id="GO:0008360">
    <property type="term" value="P:regulation of cell shape"/>
    <property type="evidence" value="ECO:0007669"/>
    <property type="project" value="UniProtKB-KW"/>
</dbReference>
<sequence length="326" mass="36272">MKKNIAIVMGGYSSEKEISKKSGSVVTKFLSKEKYNVYPVLITKNKWYYLDELGNESEINKADFSLTINNRPLHFDCVFNAIHGTPGEDGLLQAYLELIGIPQTACNYYQAALTFNKRDLLSTLKPYGIPCATSLPYNKGDEINTSKILDVVGLPCFVKANKAGSSYGISKVYKAKELPQAIENALQEDDEVIIESFLDGTEVSVGVITYQGEVRVLPITEIVSDNDFFDYEAKYQGKSQEITPARLTEEQHKTVSELALKIYKVLKLKGYTRSEFIFVNNIPHLLEVNTTPGLTEESILPQQAKVAGISLEELFGSAIEDALLNK</sequence>
<comment type="catalytic activity">
    <reaction evidence="12 13">
        <text>2 D-alanine + ATP = D-alanyl-D-alanine + ADP + phosphate + H(+)</text>
        <dbReference type="Rhea" id="RHEA:11224"/>
        <dbReference type="ChEBI" id="CHEBI:15378"/>
        <dbReference type="ChEBI" id="CHEBI:30616"/>
        <dbReference type="ChEBI" id="CHEBI:43474"/>
        <dbReference type="ChEBI" id="CHEBI:57416"/>
        <dbReference type="ChEBI" id="CHEBI:57822"/>
        <dbReference type="ChEBI" id="CHEBI:456216"/>
        <dbReference type="EC" id="6.3.2.4"/>
    </reaction>
</comment>
<dbReference type="Proteomes" id="UP000191680">
    <property type="component" value="Unassembled WGS sequence"/>
</dbReference>
<feature type="active site" evidence="14">
    <location>
        <position position="165"/>
    </location>
</feature>
<dbReference type="NCBIfam" id="NF002527">
    <property type="entry name" value="PRK01966.1-3"/>
    <property type="match status" value="1"/>
</dbReference>